<dbReference type="InterPro" id="IPR037143">
    <property type="entry name" value="4-PPantetheinyl_Trfase_dom_sf"/>
</dbReference>
<comment type="function">
    <text evidence="8">Transfers the 4'-phosphopantetheine moiety from coenzyme A to a Ser of acyl-carrier-protein.</text>
</comment>
<proteinExistence type="inferred from homology"/>
<evidence type="ECO:0000256" key="4">
    <source>
        <dbReference type="ARBA" id="ARBA00022832"/>
    </source>
</evidence>
<comment type="cofactor">
    <cofactor evidence="8">
        <name>Mg(2+)</name>
        <dbReference type="ChEBI" id="CHEBI:18420"/>
    </cofactor>
</comment>
<dbReference type="InterPro" id="IPR002582">
    <property type="entry name" value="ACPS"/>
</dbReference>
<comment type="similarity">
    <text evidence="8">Belongs to the P-Pant transferase superfamily. AcpS family.</text>
</comment>
<evidence type="ECO:0000256" key="5">
    <source>
        <dbReference type="ARBA" id="ARBA00022842"/>
    </source>
</evidence>
<dbReference type="Proteomes" id="UP000003121">
    <property type="component" value="Chromosome"/>
</dbReference>
<organism evidence="10 11">
    <name type="scientific">Taylorella equigenitalis ATCC 35865</name>
    <dbReference type="NCBI Taxonomy" id="743973"/>
    <lineage>
        <taxon>Bacteria</taxon>
        <taxon>Pseudomonadati</taxon>
        <taxon>Pseudomonadota</taxon>
        <taxon>Betaproteobacteria</taxon>
        <taxon>Burkholderiales</taxon>
        <taxon>Alcaligenaceae</taxon>
        <taxon>Taylorella</taxon>
    </lineage>
</organism>
<reference evidence="10 11" key="1">
    <citation type="journal article" date="2012" name="Vet. Microbiol.">
        <title>Comparative genomic analyses of the Taylorellae.</title>
        <authorList>
            <person name="Hauser H."/>
            <person name="Richter D.C."/>
            <person name="van Tonder A."/>
            <person name="Clark L."/>
            <person name="Preston A."/>
        </authorList>
    </citation>
    <scope>NUCLEOTIDE SEQUENCE [LARGE SCALE GENOMIC DNA]</scope>
    <source>
        <strain evidence="10 11">ATCC 35865</strain>
    </source>
</reference>
<keyword evidence="5 8" id="KW-0460">Magnesium</keyword>
<keyword evidence="3 8" id="KW-0479">Metal-binding</keyword>
<feature type="binding site" evidence="8">
    <location>
        <position position="14"/>
    </location>
    <ligand>
        <name>Mg(2+)</name>
        <dbReference type="ChEBI" id="CHEBI:18420"/>
    </ligand>
</feature>
<dbReference type="RefSeq" id="WP_014840397.1">
    <property type="nucleotide sequence ID" value="NC_018108.1"/>
</dbReference>
<dbReference type="InterPro" id="IPR004568">
    <property type="entry name" value="Ppantetheine-prot_Trfase_dom"/>
</dbReference>
<dbReference type="GO" id="GO:0008897">
    <property type="term" value="F:holo-[acyl-carrier-protein] synthase activity"/>
    <property type="evidence" value="ECO:0007669"/>
    <property type="project" value="UniProtKB-EC"/>
</dbReference>
<dbReference type="InterPro" id="IPR008278">
    <property type="entry name" value="4-PPantetheinyl_Trfase_dom"/>
</dbReference>
<evidence type="ECO:0000256" key="6">
    <source>
        <dbReference type="ARBA" id="ARBA00023098"/>
    </source>
</evidence>
<feature type="domain" description="4'-phosphopantetheinyl transferase" evidence="9">
    <location>
        <begin position="10"/>
        <end position="113"/>
    </location>
</feature>
<keyword evidence="2 8" id="KW-0808">Transferase</keyword>
<gene>
    <name evidence="8 10" type="primary">acpS</name>
    <name evidence="10" type="ORF">KUI_0892</name>
</gene>
<dbReference type="HAMAP" id="MF_00101">
    <property type="entry name" value="AcpS"/>
    <property type="match status" value="1"/>
</dbReference>
<accession>A0ABM5NAH6</accession>
<comment type="subcellular location">
    <subcellularLocation>
        <location evidence="8">Cytoplasm</location>
    </subcellularLocation>
</comment>
<dbReference type="Gene3D" id="3.90.470.20">
    <property type="entry name" value="4'-phosphopantetheinyl transferase domain"/>
    <property type="match status" value="1"/>
</dbReference>
<keyword evidence="8" id="KW-0963">Cytoplasm</keyword>
<dbReference type="EMBL" id="CP003264">
    <property type="protein sequence ID" value="AFN35965.1"/>
    <property type="molecule type" value="Genomic_DNA"/>
</dbReference>
<evidence type="ECO:0000313" key="10">
    <source>
        <dbReference type="EMBL" id="AFN35965.1"/>
    </source>
</evidence>
<dbReference type="NCBIfam" id="TIGR00516">
    <property type="entry name" value="acpS"/>
    <property type="match status" value="1"/>
</dbReference>
<evidence type="ECO:0000313" key="11">
    <source>
        <dbReference type="Proteomes" id="UP000003121"/>
    </source>
</evidence>
<evidence type="ECO:0000256" key="7">
    <source>
        <dbReference type="ARBA" id="ARBA00023160"/>
    </source>
</evidence>
<sequence length="137" mass="15723">MPLNRPYIAGIGTDLLHLARIQKAYDKFGLKFATRVLGLDELEVFQNRFERDQKRGIRYIATRFAAKEAFAKAIGLGIHSPMYWSRIQILNAKSGKTEIILNGPLKNWYEERFGHGHVSLTDESDIVMAFVVLERKD</sequence>
<dbReference type="EC" id="2.7.8.7" evidence="8"/>
<keyword evidence="4 8" id="KW-0276">Fatty acid metabolism</keyword>
<evidence type="ECO:0000256" key="3">
    <source>
        <dbReference type="ARBA" id="ARBA00022723"/>
    </source>
</evidence>
<protein>
    <recommendedName>
        <fullName evidence="8">Holo-[acyl-carrier-protein] synthase</fullName>
        <shortName evidence="8">Holo-ACP synthase</shortName>
        <ecNumber evidence="8">2.7.8.7</ecNumber>
    </recommendedName>
    <alternativeName>
        <fullName evidence="8">4'-phosphopantetheinyl transferase AcpS</fullName>
    </alternativeName>
</protein>
<keyword evidence="7 8" id="KW-0275">Fatty acid biosynthesis</keyword>
<dbReference type="SUPFAM" id="SSF56214">
    <property type="entry name" value="4'-phosphopantetheinyl transferase"/>
    <property type="match status" value="1"/>
</dbReference>
<keyword evidence="11" id="KW-1185">Reference proteome</keyword>
<dbReference type="Pfam" id="PF01648">
    <property type="entry name" value="ACPS"/>
    <property type="match status" value="1"/>
</dbReference>
<comment type="catalytic activity">
    <reaction evidence="8">
        <text>apo-[ACP] + CoA = holo-[ACP] + adenosine 3',5'-bisphosphate + H(+)</text>
        <dbReference type="Rhea" id="RHEA:12068"/>
        <dbReference type="Rhea" id="RHEA-COMP:9685"/>
        <dbReference type="Rhea" id="RHEA-COMP:9690"/>
        <dbReference type="ChEBI" id="CHEBI:15378"/>
        <dbReference type="ChEBI" id="CHEBI:29999"/>
        <dbReference type="ChEBI" id="CHEBI:57287"/>
        <dbReference type="ChEBI" id="CHEBI:58343"/>
        <dbReference type="ChEBI" id="CHEBI:64479"/>
        <dbReference type="EC" id="2.7.8.7"/>
    </reaction>
</comment>
<evidence type="ECO:0000256" key="8">
    <source>
        <dbReference type="HAMAP-Rule" id="MF_00101"/>
    </source>
</evidence>
<dbReference type="NCBIfam" id="TIGR00556">
    <property type="entry name" value="pantethn_trn"/>
    <property type="match status" value="1"/>
</dbReference>
<evidence type="ECO:0000256" key="2">
    <source>
        <dbReference type="ARBA" id="ARBA00022679"/>
    </source>
</evidence>
<keyword evidence="6 8" id="KW-0443">Lipid metabolism</keyword>
<name>A0ABM5NAH6_9BURK</name>
<feature type="binding site" evidence="8">
    <location>
        <position position="68"/>
    </location>
    <ligand>
        <name>Mg(2+)</name>
        <dbReference type="ChEBI" id="CHEBI:18420"/>
    </ligand>
</feature>
<evidence type="ECO:0000256" key="1">
    <source>
        <dbReference type="ARBA" id="ARBA00022516"/>
    </source>
</evidence>
<keyword evidence="1 8" id="KW-0444">Lipid biosynthesis</keyword>
<evidence type="ECO:0000259" key="9">
    <source>
        <dbReference type="Pfam" id="PF01648"/>
    </source>
</evidence>